<dbReference type="EMBL" id="JAQJJM010000004">
    <property type="protein sequence ID" value="MDN5131520.1"/>
    <property type="molecule type" value="Genomic_DNA"/>
</dbReference>
<sequence>MKNGKTCETLTKLDAKGIKKALHEFADFDIEIRNEIFKIQRTHFHRLKERHKDCDNETLSQSSLIISIREYIQSIPQEKREMQKFMKKFTKQAKKERMLLERWPRIRKAILEDKVSFRGLAIFLNEKYHIQVNHSYINKIWNKIEGDL</sequence>
<evidence type="ECO:0000313" key="2">
    <source>
        <dbReference type="Proteomes" id="UP001171508"/>
    </source>
</evidence>
<accession>A0AAP4PX18</accession>
<dbReference type="Proteomes" id="UP001171508">
    <property type="component" value="Unassembled WGS sequence"/>
</dbReference>
<dbReference type="AlphaFoldDB" id="A0AAP4PX18"/>
<evidence type="ECO:0000313" key="1">
    <source>
        <dbReference type="EMBL" id="MDN5131520.1"/>
    </source>
</evidence>
<gene>
    <name evidence="1" type="ORF">PJV92_02155</name>
</gene>
<name>A0AAP4PX18_9BACT</name>
<reference evidence="1" key="1">
    <citation type="journal article" date="2023" name="Microorganisms">
        <title>Genomic Characterization of Arcobacter butzleri Strains Isolated from Various Sources in Lithuania.</title>
        <authorList>
            <person name="Uljanovas D."/>
            <person name="Golz G."/>
            <person name="Fleischmann S."/>
            <person name="Kudirkiene E."/>
            <person name="Kasetiene N."/>
            <person name="Grineviciene A."/>
            <person name="Tamuleviciene E."/>
            <person name="Aksomaitiene J."/>
            <person name="Alter T."/>
            <person name="Malakauskas M."/>
        </authorList>
    </citation>
    <scope>NUCLEOTIDE SEQUENCE</scope>
    <source>
        <strain evidence="1">H19</strain>
    </source>
</reference>
<comment type="caution">
    <text evidence="1">The sequence shown here is derived from an EMBL/GenBank/DDBJ whole genome shotgun (WGS) entry which is preliminary data.</text>
</comment>
<organism evidence="1 2">
    <name type="scientific">Aliarcobacter butzleri</name>
    <dbReference type="NCBI Taxonomy" id="28197"/>
    <lineage>
        <taxon>Bacteria</taxon>
        <taxon>Pseudomonadati</taxon>
        <taxon>Campylobacterota</taxon>
        <taxon>Epsilonproteobacteria</taxon>
        <taxon>Campylobacterales</taxon>
        <taxon>Arcobacteraceae</taxon>
        <taxon>Aliarcobacter</taxon>
    </lineage>
</organism>
<reference evidence="1" key="2">
    <citation type="submission" date="2023-01" db="EMBL/GenBank/DDBJ databases">
        <authorList>
            <person name="Uljanovas D."/>
        </authorList>
    </citation>
    <scope>NUCLEOTIDE SEQUENCE</scope>
    <source>
        <strain evidence="1">H19</strain>
    </source>
</reference>
<protein>
    <submittedName>
        <fullName evidence="1">Uncharacterized protein</fullName>
    </submittedName>
</protein>
<proteinExistence type="predicted"/>
<dbReference type="RefSeq" id="WP_175530811.1">
    <property type="nucleotide sequence ID" value="NZ_JABWGL010000004.1"/>
</dbReference>